<dbReference type="InterPro" id="IPR001387">
    <property type="entry name" value="Cro/C1-type_HTH"/>
</dbReference>
<dbReference type="PROSITE" id="PS50943">
    <property type="entry name" value="HTH_CROC1"/>
    <property type="match status" value="1"/>
</dbReference>
<dbReference type="RefSeq" id="WP_374057531.1">
    <property type="nucleotide sequence ID" value="NZ_UGHH01000002.1"/>
</dbReference>
<dbReference type="PANTHER" id="PTHR46797:SF23">
    <property type="entry name" value="HTH-TYPE TRANSCRIPTIONAL REGULATOR SUTR"/>
    <property type="match status" value="1"/>
</dbReference>
<dbReference type="AlphaFoldDB" id="A0A377HXT1"/>
<protein>
    <submittedName>
        <fullName evidence="5">XRE family transcriptional regulator</fullName>
    </submittedName>
</protein>
<sequence>MLLKQLGLSLKLARVRKELSQEELAELAGLHRTYIGMVERAERNITVINLVQIAKALDISLDKLFDNSL</sequence>
<organism evidence="5 6">
    <name type="scientific">Haemophilus parahaemolyticus</name>
    <dbReference type="NCBI Taxonomy" id="735"/>
    <lineage>
        <taxon>Bacteria</taxon>
        <taxon>Pseudomonadati</taxon>
        <taxon>Pseudomonadota</taxon>
        <taxon>Gammaproteobacteria</taxon>
        <taxon>Pasteurellales</taxon>
        <taxon>Pasteurellaceae</taxon>
        <taxon>Haemophilus</taxon>
    </lineage>
</organism>
<dbReference type="SMART" id="SM00530">
    <property type="entry name" value="HTH_XRE"/>
    <property type="match status" value="1"/>
</dbReference>
<keyword evidence="3" id="KW-0804">Transcription</keyword>
<dbReference type="SUPFAM" id="SSF47413">
    <property type="entry name" value="lambda repressor-like DNA-binding domains"/>
    <property type="match status" value="1"/>
</dbReference>
<proteinExistence type="predicted"/>
<dbReference type="Gene3D" id="1.10.260.40">
    <property type="entry name" value="lambda repressor-like DNA-binding domains"/>
    <property type="match status" value="1"/>
</dbReference>
<dbReference type="GO" id="GO:0003700">
    <property type="term" value="F:DNA-binding transcription factor activity"/>
    <property type="evidence" value="ECO:0007669"/>
    <property type="project" value="TreeGrafter"/>
</dbReference>
<reference evidence="5 6" key="1">
    <citation type="submission" date="2018-06" db="EMBL/GenBank/DDBJ databases">
        <authorList>
            <consortium name="Pathogen Informatics"/>
            <person name="Doyle S."/>
        </authorList>
    </citation>
    <scope>NUCLEOTIDE SEQUENCE [LARGE SCALE GENOMIC DNA]</scope>
    <source>
        <strain evidence="5 6">NCTC10794</strain>
    </source>
</reference>
<accession>A0A377HXT1</accession>
<dbReference type="GO" id="GO:0003677">
    <property type="term" value="F:DNA binding"/>
    <property type="evidence" value="ECO:0007669"/>
    <property type="project" value="UniProtKB-KW"/>
</dbReference>
<dbReference type="EMBL" id="UGHH01000002">
    <property type="protein sequence ID" value="STO63022.1"/>
    <property type="molecule type" value="Genomic_DNA"/>
</dbReference>
<dbReference type="Proteomes" id="UP000254867">
    <property type="component" value="Unassembled WGS sequence"/>
</dbReference>
<dbReference type="PANTHER" id="PTHR46797">
    <property type="entry name" value="HTH-TYPE TRANSCRIPTIONAL REGULATOR"/>
    <property type="match status" value="1"/>
</dbReference>
<dbReference type="GO" id="GO:0005829">
    <property type="term" value="C:cytosol"/>
    <property type="evidence" value="ECO:0007669"/>
    <property type="project" value="TreeGrafter"/>
</dbReference>
<keyword evidence="2" id="KW-0238">DNA-binding</keyword>
<dbReference type="InterPro" id="IPR050807">
    <property type="entry name" value="TransReg_Diox_bact_type"/>
</dbReference>
<name>A0A377HXT1_HAEPH</name>
<dbReference type="Pfam" id="PF01381">
    <property type="entry name" value="HTH_3"/>
    <property type="match status" value="1"/>
</dbReference>
<keyword evidence="1" id="KW-0805">Transcription regulation</keyword>
<evidence type="ECO:0000256" key="3">
    <source>
        <dbReference type="ARBA" id="ARBA00023163"/>
    </source>
</evidence>
<evidence type="ECO:0000259" key="4">
    <source>
        <dbReference type="PROSITE" id="PS50943"/>
    </source>
</evidence>
<evidence type="ECO:0000256" key="1">
    <source>
        <dbReference type="ARBA" id="ARBA00023015"/>
    </source>
</evidence>
<gene>
    <name evidence="5" type="ORF">NCTC10794_00009</name>
</gene>
<dbReference type="CDD" id="cd00093">
    <property type="entry name" value="HTH_XRE"/>
    <property type="match status" value="1"/>
</dbReference>
<evidence type="ECO:0000313" key="5">
    <source>
        <dbReference type="EMBL" id="STO63022.1"/>
    </source>
</evidence>
<evidence type="ECO:0000256" key="2">
    <source>
        <dbReference type="ARBA" id="ARBA00023125"/>
    </source>
</evidence>
<evidence type="ECO:0000313" key="6">
    <source>
        <dbReference type="Proteomes" id="UP000254867"/>
    </source>
</evidence>
<feature type="domain" description="HTH cro/C1-type" evidence="4">
    <location>
        <begin position="10"/>
        <end position="64"/>
    </location>
</feature>
<dbReference type="InterPro" id="IPR010982">
    <property type="entry name" value="Lambda_DNA-bd_dom_sf"/>
</dbReference>